<organism evidence="2 3">
    <name type="scientific">Azospirillum melinis</name>
    <dbReference type="NCBI Taxonomy" id="328839"/>
    <lineage>
        <taxon>Bacteria</taxon>
        <taxon>Pseudomonadati</taxon>
        <taxon>Pseudomonadota</taxon>
        <taxon>Alphaproteobacteria</taxon>
        <taxon>Rhodospirillales</taxon>
        <taxon>Azospirillaceae</taxon>
        <taxon>Azospirillum</taxon>
    </lineage>
</organism>
<feature type="region of interest" description="Disordered" evidence="1">
    <location>
        <begin position="1"/>
        <end position="54"/>
    </location>
</feature>
<dbReference type="Proteomes" id="UP000605086">
    <property type="component" value="Unassembled WGS sequence"/>
</dbReference>
<protein>
    <submittedName>
        <fullName evidence="2">DUF4862 family protein</fullName>
    </submittedName>
</protein>
<proteinExistence type="predicted"/>
<feature type="compositionally biased region" description="Basic and acidic residues" evidence="1">
    <location>
        <begin position="37"/>
        <end position="54"/>
    </location>
</feature>
<comment type="caution">
    <text evidence="2">The sequence shown here is derived from an EMBL/GenBank/DDBJ whole genome shotgun (WGS) entry which is preliminary data.</text>
</comment>
<evidence type="ECO:0000313" key="2">
    <source>
        <dbReference type="EMBL" id="NUB00117.1"/>
    </source>
</evidence>
<keyword evidence="3" id="KW-1185">Reference proteome</keyword>
<sequence length="385" mass="40448">MPNGAKPGLPPAVPDRQPRLNPATAGAGGAIRGCAPRTREKTAREREGATAMTTEHRDKPLRVVGAYAAQPDEAHERRAFLEEVLSLPGVDGLEISWGAPGWEQDAPLLADALGSDRPNNRGGRGGHVLTLIGAAATMAAKAPSVGLASPDPDGRERAIQLVASAREAALDYLTRGQRIVAVELQSFPTLAQADAGLGGEALERSLCEILSWDWGSVAVVLEHCDARTATLPWQKGLLPLDIEIQAVAAAAARSPTPTGMAVNWGRSAIEERDGAAPERHVHRLRSAGLLRGVMFSGATDRDGAYGMAWSDVHPPLREQMPDSVMDRLKVAATLAAAAGSGLLYDGVKVAVRPPQTTVKDRIAAIRGTLAALDGTSPLPLDPRAR</sequence>
<accession>A0ABX2KC82</accession>
<gene>
    <name evidence="2" type="ORF">GBZ48_12540</name>
</gene>
<evidence type="ECO:0000256" key="1">
    <source>
        <dbReference type="SAM" id="MobiDB-lite"/>
    </source>
</evidence>
<name>A0ABX2KC82_9PROT</name>
<reference evidence="2 3" key="1">
    <citation type="submission" date="2019-10" db="EMBL/GenBank/DDBJ databases">
        <title>Genome sequence of Azospirillum melinis.</title>
        <authorList>
            <person name="Ambrosini A."/>
            <person name="Sant'Anna F.H."/>
            <person name="Cassan F.D."/>
            <person name="Souza E.M."/>
            <person name="Passaglia L.M.P."/>
        </authorList>
    </citation>
    <scope>NUCLEOTIDE SEQUENCE [LARGE SCALE GENOMIC DNA]</scope>
    <source>
        <strain evidence="2 3">TMCY0552</strain>
    </source>
</reference>
<dbReference type="EMBL" id="WHOS01000013">
    <property type="protein sequence ID" value="NUB00117.1"/>
    <property type="molecule type" value="Genomic_DNA"/>
</dbReference>
<dbReference type="InterPro" id="IPR032344">
    <property type="entry name" value="DUF4862"/>
</dbReference>
<dbReference type="Pfam" id="PF16154">
    <property type="entry name" value="DUF4862"/>
    <property type="match status" value="1"/>
</dbReference>
<evidence type="ECO:0000313" key="3">
    <source>
        <dbReference type="Proteomes" id="UP000605086"/>
    </source>
</evidence>